<gene>
    <name evidence="5" type="ORF">EC501_06295</name>
</gene>
<name>A0A3M8HCC0_9BACI</name>
<accession>A0A3M8HCC0</accession>
<feature type="domain" description="Pectate lyase" evidence="4">
    <location>
        <begin position="129"/>
        <end position="364"/>
    </location>
</feature>
<dbReference type="Proteomes" id="UP000279909">
    <property type="component" value="Unassembled WGS sequence"/>
</dbReference>
<organism evidence="5 6">
    <name type="scientific">Lysinibacillus halotolerans</name>
    <dbReference type="NCBI Taxonomy" id="1368476"/>
    <lineage>
        <taxon>Bacteria</taxon>
        <taxon>Bacillati</taxon>
        <taxon>Bacillota</taxon>
        <taxon>Bacilli</taxon>
        <taxon>Bacillales</taxon>
        <taxon>Bacillaceae</taxon>
        <taxon>Lysinibacillus</taxon>
    </lineage>
</organism>
<comment type="caution">
    <text evidence="5">The sequence shown here is derived from an EMBL/GenBank/DDBJ whole genome shotgun (WGS) entry which is preliminary data.</text>
</comment>
<dbReference type="InterPro" id="IPR045032">
    <property type="entry name" value="PEL"/>
</dbReference>
<keyword evidence="2" id="KW-0119">Carbohydrate metabolism</keyword>
<dbReference type="InterPro" id="IPR002022">
    <property type="entry name" value="Pec_lyase"/>
</dbReference>
<dbReference type="GO" id="GO:0030570">
    <property type="term" value="F:pectate lyase activity"/>
    <property type="evidence" value="ECO:0007669"/>
    <property type="project" value="InterPro"/>
</dbReference>
<dbReference type="PANTHER" id="PTHR31683:SF18">
    <property type="entry name" value="PECTATE LYASE 21-RELATED"/>
    <property type="match status" value="1"/>
</dbReference>
<dbReference type="AlphaFoldDB" id="A0A3M8HCC0"/>
<keyword evidence="2" id="KW-0964">Secreted</keyword>
<dbReference type="Pfam" id="PF00544">
    <property type="entry name" value="Pectate_lyase_4"/>
    <property type="match status" value="1"/>
</dbReference>
<dbReference type="GO" id="GO:0000272">
    <property type="term" value="P:polysaccharide catabolic process"/>
    <property type="evidence" value="ECO:0007669"/>
    <property type="project" value="UniProtKB-KW"/>
</dbReference>
<evidence type="ECO:0000256" key="1">
    <source>
        <dbReference type="ARBA" id="ARBA00023239"/>
    </source>
</evidence>
<evidence type="ECO:0000256" key="2">
    <source>
        <dbReference type="RuleBase" id="RU361173"/>
    </source>
</evidence>
<dbReference type="OrthoDB" id="148600at2"/>
<feature type="signal peptide" evidence="3">
    <location>
        <begin position="1"/>
        <end position="23"/>
    </location>
</feature>
<proteinExistence type="inferred from homology"/>
<evidence type="ECO:0000256" key="3">
    <source>
        <dbReference type="SAM" id="SignalP"/>
    </source>
</evidence>
<reference evidence="5 6" key="1">
    <citation type="journal article" date="2014" name="Int. J. Syst. Evol. Microbiol.">
        <title>Lysinibacillus halotolerans sp. nov., isolated from saline-alkaline soil.</title>
        <authorList>
            <person name="Kong D."/>
            <person name="Wang Y."/>
            <person name="Zhao B."/>
            <person name="Li Y."/>
            <person name="Song J."/>
            <person name="Zhai Y."/>
            <person name="Zhang C."/>
            <person name="Wang H."/>
            <person name="Chen X."/>
            <person name="Zhao B."/>
            <person name="Ruan Z."/>
        </authorList>
    </citation>
    <scope>NUCLEOTIDE SEQUENCE [LARGE SCALE GENOMIC DNA]</scope>
    <source>
        <strain evidence="5 6">MCCC 1A12703</strain>
    </source>
</reference>
<evidence type="ECO:0000313" key="5">
    <source>
        <dbReference type="EMBL" id="RNC99948.1"/>
    </source>
</evidence>
<dbReference type="InterPro" id="IPR011050">
    <property type="entry name" value="Pectin_lyase_fold/virulence"/>
</dbReference>
<dbReference type="GO" id="GO:0005576">
    <property type="term" value="C:extracellular region"/>
    <property type="evidence" value="ECO:0007669"/>
    <property type="project" value="UniProtKB-SubCell"/>
</dbReference>
<keyword evidence="2" id="KW-0624">Polysaccharide degradation</keyword>
<keyword evidence="6" id="KW-1185">Reference proteome</keyword>
<sequence length="442" mass="49682">MKKMISTILAVLLFSFGVISVSASSNDLGKEVLQPKDGWASFGNGTTGGSKADENHIFTVTNKSELIEALGGDNKSNGKNDQPKIIYVEGTIDFNVDENNNPIGPEYYAEGTGYDFEEYLKAYNPETWGYKKEVEGELEDARAKAQKKQKEQIVINIGSNTTIIGIGNDAKIIGGSLNMSGVENIIIRNIEFEAPRDFFPQWDPTDGDYGEWNSEYDNISITNNTENVWIDHCTFTDGENTDSSFGKYFGRTYQQHDGLLDVTNGASYVTISYNKFEDHDKVMLIGSSDSKTTDRDRLKVTIHHNYFKDLTQRLPRVRYGEVHIYNNYYEFTNDSEYLFDYAFGVGAESKIYAENNYFNFDYNVDPSHIIRYWKGTSIYEDGSFVNGKGKGSKVDLVKAHNEGNDVQLDENVGWKPSLYTKIHPTQAIPAIVKTKAGVGKIN</sequence>
<evidence type="ECO:0000313" key="6">
    <source>
        <dbReference type="Proteomes" id="UP000279909"/>
    </source>
</evidence>
<keyword evidence="3" id="KW-0732">Signal</keyword>
<dbReference type="RefSeq" id="WP_122971489.1">
    <property type="nucleotide sequence ID" value="NZ_RHLQ01000011.1"/>
</dbReference>
<protein>
    <submittedName>
        <fullName evidence="5">Pectate lyase</fullName>
    </submittedName>
</protein>
<dbReference type="SUPFAM" id="SSF51126">
    <property type="entry name" value="Pectin lyase-like"/>
    <property type="match status" value="1"/>
</dbReference>
<keyword evidence="1 2" id="KW-0456">Lyase</keyword>
<dbReference type="SMART" id="SM00656">
    <property type="entry name" value="Amb_all"/>
    <property type="match status" value="1"/>
</dbReference>
<feature type="chain" id="PRO_5018040274" evidence="3">
    <location>
        <begin position="24"/>
        <end position="442"/>
    </location>
</feature>
<evidence type="ECO:0000259" key="4">
    <source>
        <dbReference type="SMART" id="SM00656"/>
    </source>
</evidence>
<dbReference type="InterPro" id="IPR012334">
    <property type="entry name" value="Pectin_lyas_fold"/>
</dbReference>
<comment type="similarity">
    <text evidence="2">Belongs to the polysaccharide lyase 1 family.</text>
</comment>
<dbReference type="Gene3D" id="2.160.20.10">
    <property type="entry name" value="Single-stranded right-handed beta-helix, Pectin lyase-like"/>
    <property type="match status" value="1"/>
</dbReference>
<comment type="subcellular location">
    <subcellularLocation>
        <location evidence="2">Secreted</location>
    </subcellularLocation>
</comment>
<dbReference type="EMBL" id="RHLQ01000011">
    <property type="protein sequence ID" value="RNC99948.1"/>
    <property type="molecule type" value="Genomic_DNA"/>
</dbReference>
<dbReference type="PANTHER" id="PTHR31683">
    <property type="entry name" value="PECTATE LYASE 18-RELATED"/>
    <property type="match status" value="1"/>
</dbReference>